<protein>
    <submittedName>
        <fullName evidence="2">Uncharacterized protein</fullName>
    </submittedName>
</protein>
<evidence type="ECO:0000313" key="3">
    <source>
        <dbReference type="Proteomes" id="UP000318010"/>
    </source>
</evidence>
<feature type="transmembrane region" description="Helical" evidence="1">
    <location>
        <begin position="74"/>
        <end position="94"/>
    </location>
</feature>
<feature type="transmembrane region" description="Helical" evidence="1">
    <location>
        <begin position="23"/>
        <end position="42"/>
    </location>
</feature>
<evidence type="ECO:0000313" key="2">
    <source>
        <dbReference type="EMBL" id="TWR25301.1"/>
    </source>
</evidence>
<keyword evidence="1" id="KW-0812">Transmembrane</keyword>
<feature type="transmembrane region" description="Helical" evidence="1">
    <location>
        <begin position="49"/>
        <end position="68"/>
    </location>
</feature>
<keyword evidence="3" id="KW-1185">Reference proteome</keyword>
<evidence type="ECO:0000256" key="1">
    <source>
        <dbReference type="SAM" id="Phobius"/>
    </source>
</evidence>
<dbReference type="Proteomes" id="UP000318010">
    <property type="component" value="Unassembled WGS sequence"/>
</dbReference>
<gene>
    <name evidence="2" type="ORF">FPZ42_11860</name>
</gene>
<dbReference type="OrthoDB" id="799921at2"/>
<organism evidence="2 3">
    <name type="scientific">Mucilaginibacter achroorhodeus</name>
    <dbReference type="NCBI Taxonomy" id="2599294"/>
    <lineage>
        <taxon>Bacteria</taxon>
        <taxon>Pseudomonadati</taxon>
        <taxon>Bacteroidota</taxon>
        <taxon>Sphingobacteriia</taxon>
        <taxon>Sphingobacteriales</taxon>
        <taxon>Sphingobacteriaceae</taxon>
        <taxon>Mucilaginibacter</taxon>
    </lineage>
</organism>
<sequence>MEQEQIPFPQPKNGGPDNNNMKLVGINFAVFAGYCLILAVALKRGEWEFAAMVAAGIHGFICFVMAIVVKRWAWALAGLLLLIAGFSTCVVGLLGV</sequence>
<keyword evidence="1" id="KW-0472">Membrane</keyword>
<accession>A0A563U289</accession>
<name>A0A563U289_9SPHI</name>
<keyword evidence="1" id="KW-1133">Transmembrane helix</keyword>
<dbReference type="RefSeq" id="WP_146271654.1">
    <property type="nucleotide sequence ID" value="NZ_VOEI01000004.1"/>
</dbReference>
<comment type="caution">
    <text evidence="2">The sequence shown here is derived from an EMBL/GenBank/DDBJ whole genome shotgun (WGS) entry which is preliminary data.</text>
</comment>
<reference evidence="2 3" key="1">
    <citation type="submission" date="2019-07" db="EMBL/GenBank/DDBJ databases">
        <authorList>
            <person name="Kim J."/>
        </authorList>
    </citation>
    <scope>NUCLEOTIDE SEQUENCE [LARGE SCALE GENOMIC DNA]</scope>
    <source>
        <strain evidence="2 3">MJ1a</strain>
    </source>
</reference>
<proteinExistence type="predicted"/>
<dbReference type="AlphaFoldDB" id="A0A563U289"/>
<dbReference type="EMBL" id="VOEI01000004">
    <property type="protein sequence ID" value="TWR25301.1"/>
    <property type="molecule type" value="Genomic_DNA"/>
</dbReference>